<reference evidence="2" key="1">
    <citation type="submission" date="2023-02" db="EMBL/GenBank/DDBJ databases">
        <authorList>
            <person name="Palmer J.M."/>
        </authorList>
    </citation>
    <scope>NUCLEOTIDE SEQUENCE</scope>
    <source>
        <strain evidence="2">FW57</strain>
    </source>
</reference>
<dbReference type="EMBL" id="JAHCVI010000003">
    <property type="protein sequence ID" value="KAG7287034.1"/>
    <property type="molecule type" value="Genomic_DNA"/>
</dbReference>
<evidence type="ECO:0000256" key="1">
    <source>
        <dbReference type="SAM" id="MobiDB-lite"/>
    </source>
</evidence>
<gene>
    <name evidence="2" type="ORF">NEMBOFW57_006534</name>
</gene>
<comment type="caution">
    <text evidence="2">The sequence shown here is derived from an EMBL/GenBank/DDBJ whole genome shotgun (WGS) entry which is preliminary data.</text>
</comment>
<keyword evidence="3" id="KW-1185">Reference proteome</keyword>
<proteinExistence type="predicted"/>
<organism evidence="2 3">
    <name type="scientific">Staphylotrichum longicolle</name>
    <dbReference type="NCBI Taxonomy" id="669026"/>
    <lineage>
        <taxon>Eukaryota</taxon>
        <taxon>Fungi</taxon>
        <taxon>Dikarya</taxon>
        <taxon>Ascomycota</taxon>
        <taxon>Pezizomycotina</taxon>
        <taxon>Sordariomycetes</taxon>
        <taxon>Sordariomycetidae</taxon>
        <taxon>Sordariales</taxon>
        <taxon>Chaetomiaceae</taxon>
        <taxon>Staphylotrichum</taxon>
    </lineage>
</organism>
<dbReference type="Proteomes" id="UP001197093">
    <property type="component" value="Unassembled WGS sequence"/>
</dbReference>
<sequence length="115" mass="12929">MEENANATSQDNNITVKTLELLCEKQHASNLVLESKVDCLHDEMQKLRDEVQQVTPRQGDARVAGVSSTSPLYDMRCFTLSPHGLSSDASEDERYRPNYGPDKRRRVGDTQCQSS</sequence>
<protein>
    <submittedName>
        <fullName evidence="2">Uncharacterized protein</fullName>
    </submittedName>
</protein>
<name>A0AAD4ETI1_9PEZI</name>
<feature type="region of interest" description="Disordered" evidence="1">
    <location>
        <begin position="82"/>
        <end position="115"/>
    </location>
</feature>
<evidence type="ECO:0000313" key="3">
    <source>
        <dbReference type="Proteomes" id="UP001197093"/>
    </source>
</evidence>
<accession>A0AAD4ETI1</accession>
<evidence type="ECO:0000313" key="2">
    <source>
        <dbReference type="EMBL" id="KAG7287034.1"/>
    </source>
</evidence>
<dbReference type="AlphaFoldDB" id="A0AAD4ETI1"/>